<organism evidence="1 2">
    <name type="scientific">Candidatus Viridilinea halotolerans</name>
    <dbReference type="NCBI Taxonomy" id="2491704"/>
    <lineage>
        <taxon>Bacteria</taxon>
        <taxon>Bacillati</taxon>
        <taxon>Chloroflexota</taxon>
        <taxon>Chloroflexia</taxon>
        <taxon>Chloroflexales</taxon>
        <taxon>Chloroflexineae</taxon>
        <taxon>Oscillochloridaceae</taxon>
        <taxon>Candidatus Viridilinea</taxon>
    </lineage>
</organism>
<evidence type="ECO:0000313" key="2">
    <source>
        <dbReference type="Proteomes" id="UP000280307"/>
    </source>
</evidence>
<reference evidence="1 2" key="1">
    <citation type="submission" date="2018-12" db="EMBL/GenBank/DDBJ databases">
        <title>Genome Sequence of Candidatus Viridilinea halotolerans isolated from saline sulfide-rich spring.</title>
        <authorList>
            <person name="Grouzdev D.S."/>
            <person name="Burganskaya E.I."/>
            <person name="Krutkina M.S."/>
            <person name="Sukhacheva M.V."/>
            <person name="Gorlenko V.M."/>
        </authorList>
    </citation>
    <scope>NUCLEOTIDE SEQUENCE [LARGE SCALE GENOMIC DNA]</scope>
    <source>
        <strain evidence="1">Chok-6</strain>
    </source>
</reference>
<dbReference type="Proteomes" id="UP000280307">
    <property type="component" value="Unassembled WGS sequence"/>
</dbReference>
<accession>A0A426TRD2</accession>
<name>A0A426TRD2_9CHLR</name>
<dbReference type="AlphaFoldDB" id="A0A426TRD2"/>
<protein>
    <submittedName>
        <fullName evidence="1">Uncharacterized protein</fullName>
    </submittedName>
</protein>
<comment type="caution">
    <text evidence="1">The sequence shown here is derived from an EMBL/GenBank/DDBJ whole genome shotgun (WGS) entry which is preliminary data.</text>
</comment>
<proteinExistence type="predicted"/>
<evidence type="ECO:0000313" key="1">
    <source>
        <dbReference type="EMBL" id="RRR66028.1"/>
    </source>
</evidence>
<dbReference type="EMBL" id="RSAS01000889">
    <property type="protein sequence ID" value="RRR66028.1"/>
    <property type="molecule type" value="Genomic_DNA"/>
</dbReference>
<gene>
    <name evidence="1" type="ORF">EI684_21415</name>
</gene>
<sequence>MITLVIHDLLADYHNELIFDRELAEEVYRRAVEAHPFLAAINNPKAILNAVADLPAGVANAYGEPTPHELAEQIFTQVTCNPRGTTVIPLRPMFALVIQQVTPSPPGEPPIYSGSVISTGAQRLAGPWTAFHPGTILVRVLDDPTFLDHLEQRITTPPTARSA</sequence>